<gene>
    <name evidence="8" type="ORF">BKA08_003464</name>
</gene>
<dbReference type="GO" id="GO:0000976">
    <property type="term" value="F:transcription cis-regulatory region binding"/>
    <property type="evidence" value="ECO:0007669"/>
    <property type="project" value="TreeGrafter"/>
</dbReference>
<dbReference type="GO" id="GO:0006355">
    <property type="term" value="P:regulation of DNA-templated transcription"/>
    <property type="evidence" value="ECO:0007669"/>
    <property type="project" value="TreeGrafter"/>
</dbReference>
<dbReference type="InterPro" id="IPR039420">
    <property type="entry name" value="WalR-like"/>
</dbReference>
<dbReference type="PANTHER" id="PTHR48111:SF1">
    <property type="entry name" value="TWO-COMPONENT RESPONSE REGULATOR ORR33"/>
    <property type="match status" value="1"/>
</dbReference>
<dbReference type="InterPro" id="IPR001789">
    <property type="entry name" value="Sig_transdc_resp-reg_receiver"/>
</dbReference>
<keyword evidence="5" id="KW-0804">Transcription</keyword>
<dbReference type="RefSeq" id="WP_218876374.1">
    <property type="nucleotide sequence ID" value="NZ_CP059163.1"/>
</dbReference>
<evidence type="ECO:0000313" key="9">
    <source>
        <dbReference type="Proteomes" id="UP000516957"/>
    </source>
</evidence>
<evidence type="ECO:0000313" key="8">
    <source>
        <dbReference type="EMBL" id="NYD59226.1"/>
    </source>
</evidence>
<organism evidence="8 9">
    <name type="scientific">Nocardioides marinisabuli</name>
    <dbReference type="NCBI Taxonomy" id="419476"/>
    <lineage>
        <taxon>Bacteria</taxon>
        <taxon>Bacillati</taxon>
        <taxon>Actinomycetota</taxon>
        <taxon>Actinomycetes</taxon>
        <taxon>Propionibacteriales</taxon>
        <taxon>Nocardioidaceae</taxon>
        <taxon>Nocardioides</taxon>
    </lineage>
</organism>
<dbReference type="Pfam" id="PF00072">
    <property type="entry name" value="Response_reg"/>
    <property type="match status" value="1"/>
</dbReference>
<protein>
    <submittedName>
        <fullName evidence="8">Two-component system phosphate regulon response regulator PhoB</fullName>
    </submittedName>
</protein>
<dbReference type="InterPro" id="IPR011006">
    <property type="entry name" value="CheY-like_superfamily"/>
</dbReference>
<evidence type="ECO:0000256" key="6">
    <source>
        <dbReference type="PROSITE-ProRule" id="PRU00169"/>
    </source>
</evidence>
<keyword evidence="1 6" id="KW-0597">Phosphoprotein</keyword>
<accession>A0A7Y9JSE4</accession>
<evidence type="ECO:0000256" key="2">
    <source>
        <dbReference type="ARBA" id="ARBA00023012"/>
    </source>
</evidence>
<dbReference type="PANTHER" id="PTHR48111">
    <property type="entry name" value="REGULATOR OF RPOS"/>
    <property type="match status" value="1"/>
</dbReference>
<dbReference type="Proteomes" id="UP000516957">
    <property type="component" value="Unassembled WGS sequence"/>
</dbReference>
<keyword evidence="3" id="KW-0805">Transcription regulation</keyword>
<feature type="modified residue" description="4-aspartylphosphate" evidence="6">
    <location>
        <position position="54"/>
    </location>
</feature>
<reference evidence="8 9" key="1">
    <citation type="submission" date="2020-07" db="EMBL/GenBank/DDBJ databases">
        <title>Sequencing the genomes of 1000 actinobacteria strains.</title>
        <authorList>
            <person name="Klenk H.-P."/>
        </authorList>
    </citation>
    <scope>NUCLEOTIDE SEQUENCE [LARGE SCALE GENOMIC DNA]</scope>
    <source>
        <strain evidence="8 9">DSM 18965</strain>
    </source>
</reference>
<evidence type="ECO:0000256" key="1">
    <source>
        <dbReference type="ARBA" id="ARBA00022553"/>
    </source>
</evidence>
<keyword evidence="4" id="KW-0238">DNA-binding</keyword>
<proteinExistence type="predicted"/>
<dbReference type="AlphaFoldDB" id="A0A7Y9JSE4"/>
<comment type="caution">
    <text evidence="8">The sequence shown here is derived from an EMBL/GenBank/DDBJ whole genome shotgun (WGS) entry which is preliminary data.</text>
</comment>
<evidence type="ECO:0000256" key="5">
    <source>
        <dbReference type="ARBA" id="ARBA00023163"/>
    </source>
</evidence>
<sequence>MARILVVEDDVDVHALLQMLLEDAGHTVWACTDGAGALALATGTGTAPDLVLLDGALPGELDGLDVAAALRGHPLTAQVPIVMLTARSRAADEQAGLAAGATEYVLKPFDTEELLGRVSALLG</sequence>
<keyword evidence="9" id="KW-1185">Reference proteome</keyword>
<dbReference type="EMBL" id="JACCBE010000001">
    <property type="protein sequence ID" value="NYD59226.1"/>
    <property type="molecule type" value="Genomic_DNA"/>
</dbReference>
<feature type="domain" description="Response regulatory" evidence="7">
    <location>
        <begin position="3"/>
        <end position="122"/>
    </location>
</feature>
<name>A0A7Y9JSE4_9ACTN</name>
<dbReference type="PROSITE" id="PS50110">
    <property type="entry name" value="RESPONSE_REGULATORY"/>
    <property type="match status" value="1"/>
</dbReference>
<dbReference type="GO" id="GO:0005829">
    <property type="term" value="C:cytosol"/>
    <property type="evidence" value="ECO:0007669"/>
    <property type="project" value="TreeGrafter"/>
</dbReference>
<evidence type="ECO:0000259" key="7">
    <source>
        <dbReference type="PROSITE" id="PS50110"/>
    </source>
</evidence>
<evidence type="ECO:0000256" key="4">
    <source>
        <dbReference type="ARBA" id="ARBA00023125"/>
    </source>
</evidence>
<evidence type="ECO:0000256" key="3">
    <source>
        <dbReference type="ARBA" id="ARBA00023015"/>
    </source>
</evidence>
<keyword evidence="2" id="KW-0902">Two-component regulatory system</keyword>
<dbReference type="GO" id="GO:0032993">
    <property type="term" value="C:protein-DNA complex"/>
    <property type="evidence" value="ECO:0007669"/>
    <property type="project" value="TreeGrafter"/>
</dbReference>
<dbReference type="SUPFAM" id="SSF52172">
    <property type="entry name" value="CheY-like"/>
    <property type="match status" value="1"/>
</dbReference>
<dbReference type="GO" id="GO:0000156">
    <property type="term" value="F:phosphorelay response regulator activity"/>
    <property type="evidence" value="ECO:0007669"/>
    <property type="project" value="TreeGrafter"/>
</dbReference>
<dbReference type="SMART" id="SM00448">
    <property type="entry name" value="REC"/>
    <property type="match status" value="1"/>
</dbReference>
<dbReference type="Gene3D" id="3.40.50.2300">
    <property type="match status" value="1"/>
</dbReference>